<evidence type="ECO:0000259" key="1">
    <source>
        <dbReference type="Pfam" id="PF01458"/>
    </source>
</evidence>
<keyword evidence="3" id="KW-1185">Reference proteome</keyword>
<evidence type="ECO:0000313" key="2">
    <source>
        <dbReference type="EMBL" id="GAY72345.1"/>
    </source>
</evidence>
<proteinExistence type="predicted"/>
<dbReference type="SUPFAM" id="SSF101960">
    <property type="entry name" value="Stabilizer of iron transporter SufD"/>
    <property type="match status" value="1"/>
</dbReference>
<sequence>MEIDYTTSLFDWQDINNSEWQWNAGQTALAELTAKGGNIQSFSSKSITPSELKSLTSQMETNNDNDLLLNHFKHNIDGIIISIPDDTIIEEPLNLTIDAAANRAVALTLILNVGTNSQIAINERINISGKVQQASIDLTGTLARSSNVNVSTILTSLSESKLFVFSDQHVQQDANLKWTYFSSCRGNVIGDLTTHLDEPRATSKFYGLQIAHASDKINLKITGHHRARNTNSTINMRGVLLNQANFDFTGINQIDKHATNSDVQLDSRLLTVSNDALGSVSPILRKSETNVTTSQTSSVASLDDEQIADLLENGISRDKAKQTLINGFIAPIVHQLPIEAVGIVHHYFE</sequence>
<dbReference type="EMBL" id="BEXA01000001">
    <property type="protein sequence ID" value="GAY72345.1"/>
    <property type="molecule type" value="Genomic_DNA"/>
</dbReference>
<dbReference type="Pfam" id="PF01458">
    <property type="entry name" value="SUFBD_core"/>
    <property type="match status" value="1"/>
</dbReference>
<protein>
    <submittedName>
        <fullName evidence="2">Iron-sulfur cluster assembly protein SufD</fullName>
    </submittedName>
</protein>
<dbReference type="InterPro" id="IPR037284">
    <property type="entry name" value="SUF_FeS_clus_asmbl_SufBD_sf"/>
</dbReference>
<comment type="caution">
    <text evidence="2">The sequence shown here is derived from an EMBL/GenBank/DDBJ whole genome shotgun (WGS) entry which is preliminary data.</text>
</comment>
<dbReference type="InterPro" id="IPR000825">
    <property type="entry name" value="SUF_FeS_clus_asmbl_SufBD_core"/>
</dbReference>
<dbReference type="OrthoDB" id="9803529at2"/>
<feature type="domain" description="SUF system FeS cluster assembly SufBD core" evidence="1">
    <location>
        <begin position="101"/>
        <end position="328"/>
    </location>
</feature>
<accession>A0A401FIZ3</accession>
<organism evidence="2 3">
    <name type="scientific">Lentilactobacillus kosonis</name>
    <dbReference type="NCBI Taxonomy" id="2810561"/>
    <lineage>
        <taxon>Bacteria</taxon>
        <taxon>Bacillati</taxon>
        <taxon>Bacillota</taxon>
        <taxon>Bacilli</taxon>
        <taxon>Lactobacillales</taxon>
        <taxon>Lactobacillaceae</taxon>
        <taxon>Lentilactobacillus</taxon>
    </lineage>
</organism>
<reference evidence="2 3" key="1">
    <citation type="submission" date="2017-11" db="EMBL/GenBank/DDBJ databases">
        <title>Draft Genome Sequence of Lactobacillus curieae NBRC 111893 isolated from Koso, a Japanese sugar-Vegetable Fermented Beverage.</title>
        <authorList>
            <person name="Chiou T.Y."/>
            <person name="Oshima K."/>
            <person name="Suda W."/>
            <person name="Hattori M."/>
            <person name="Takahashi T."/>
        </authorList>
    </citation>
    <scope>NUCLEOTIDE SEQUENCE [LARGE SCALE GENOMIC DNA]</scope>
    <source>
        <strain evidence="2 3">NBRC111893</strain>
    </source>
</reference>
<dbReference type="GO" id="GO:0016226">
    <property type="term" value="P:iron-sulfur cluster assembly"/>
    <property type="evidence" value="ECO:0007669"/>
    <property type="project" value="InterPro"/>
</dbReference>
<gene>
    <name evidence="2" type="ORF">NBRC111893_491</name>
</gene>
<dbReference type="InterPro" id="IPR055346">
    <property type="entry name" value="Fe-S_cluster_assembly_SufBD"/>
</dbReference>
<name>A0A401FIZ3_9LACO</name>
<evidence type="ECO:0000313" key="3">
    <source>
        <dbReference type="Proteomes" id="UP000286974"/>
    </source>
</evidence>
<dbReference type="Proteomes" id="UP000286974">
    <property type="component" value="Unassembled WGS sequence"/>
</dbReference>
<dbReference type="AlphaFoldDB" id="A0A401FIZ3"/>
<dbReference type="PANTHER" id="PTHR43575:SF1">
    <property type="entry name" value="PROTEIN ABCI7, CHLOROPLASTIC"/>
    <property type="match status" value="1"/>
</dbReference>
<dbReference type="PANTHER" id="PTHR43575">
    <property type="entry name" value="PROTEIN ABCI7, CHLOROPLASTIC"/>
    <property type="match status" value="1"/>
</dbReference>
<dbReference type="RefSeq" id="WP_125007790.1">
    <property type="nucleotide sequence ID" value="NZ_BEXA01000001.1"/>
</dbReference>